<dbReference type="EMBL" id="JACEIO010000011">
    <property type="protein sequence ID" value="MBA4536756.1"/>
    <property type="molecule type" value="Genomic_DNA"/>
</dbReference>
<dbReference type="RefSeq" id="WP_163241261.1">
    <property type="nucleotide sequence ID" value="NZ_CP082780.1"/>
</dbReference>
<feature type="repeat" description="Lumazine-binding" evidence="10">
    <location>
        <begin position="97"/>
        <end position="193"/>
    </location>
</feature>
<dbReference type="Proteomes" id="UP000570010">
    <property type="component" value="Unassembled WGS sequence"/>
</dbReference>
<dbReference type="InterPro" id="IPR026017">
    <property type="entry name" value="Lumazine-bd_dom"/>
</dbReference>
<keyword evidence="14" id="KW-1185">Reference proteome</keyword>
<dbReference type="EC" id="2.5.1.9" evidence="4 9"/>
<protein>
    <recommendedName>
        <fullName evidence="5 9">Riboflavin synthase</fullName>
        <ecNumber evidence="4 9">2.5.1.9</ecNumber>
    </recommendedName>
</protein>
<dbReference type="FunFam" id="2.40.30.20:FF:000004">
    <property type="entry name" value="Riboflavin synthase, alpha subunit"/>
    <property type="match status" value="1"/>
</dbReference>
<dbReference type="InterPro" id="IPR001783">
    <property type="entry name" value="Lumazine-bd"/>
</dbReference>
<comment type="function">
    <text evidence="2">Catalyzes the dismutation of two molecules of 6,7-dimethyl-8-ribityllumazine, resulting in the formation of riboflavin and 5-amino-6-(D-ribitylamino)uracil.</text>
</comment>
<dbReference type="InterPro" id="IPR023366">
    <property type="entry name" value="ATP_synth_asu-like_sf"/>
</dbReference>
<evidence type="ECO:0000256" key="4">
    <source>
        <dbReference type="ARBA" id="ARBA00012827"/>
    </source>
</evidence>
<evidence type="ECO:0000313" key="13">
    <source>
        <dbReference type="EMBL" id="NEY81123.1"/>
    </source>
</evidence>
<dbReference type="CDD" id="cd00402">
    <property type="entry name" value="Riboflavin_synthase_like"/>
    <property type="match status" value="1"/>
</dbReference>
<dbReference type="AlphaFoldDB" id="A0A6B3VZE5"/>
<comment type="pathway">
    <text evidence="3">Cofactor biosynthesis; riboflavin biosynthesis; riboflavin from 2-hydroxy-3-oxobutyl phosphate and 5-amino-6-(D-ribitylamino)uracil: step 2/2.</text>
</comment>
<keyword evidence="6" id="KW-0686">Riboflavin biosynthesis</keyword>
<keyword evidence="8" id="KW-0677">Repeat</keyword>
<dbReference type="GO" id="GO:0004746">
    <property type="term" value="F:riboflavin synthase activity"/>
    <property type="evidence" value="ECO:0007669"/>
    <property type="project" value="UniProtKB-UniRule"/>
</dbReference>
<evidence type="ECO:0000256" key="9">
    <source>
        <dbReference type="NCBIfam" id="TIGR00187"/>
    </source>
</evidence>
<evidence type="ECO:0000256" key="6">
    <source>
        <dbReference type="ARBA" id="ARBA00022619"/>
    </source>
</evidence>
<feature type="domain" description="Lumazine-binding" evidence="11">
    <location>
        <begin position="97"/>
        <end position="193"/>
    </location>
</feature>
<gene>
    <name evidence="13" type="primary">ribE</name>
    <name evidence="13" type="ORF">G4D64_06205</name>
    <name evidence="12" type="ORF">H1Z61_06240</name>
</gene>
<dbReference type="PIRSF" id="PIRSF000498">
    <property type="entry name" value="Riboflavin_syn_A"/>
    <property type="match status" value="1"/>
</dbReference>
<evidence type="ECO:0000256" key="8">
    <source>
        <dbReference type="ARBA" id="ARBA00022737"/>
    </source>
</evidence>
<dbReference type="SUPFAM" id="SSF63380">
    <property type="entry name" value="Riboflavin synthase domain-like"/>
    <property type="match status" value="2"/>
</dbReference>
<dbReference type="Pfam" id="PF00677">
    <property type="entry name" value="Lum_binding"/>
    <property type="match status" value="2"/>
</dbReference>
<feature type="domain" description="Lumazine-binding" evidence="11">
    <location>
        <begin position="1"/>
        <end position="96"/>
    </location>
</feature>
<dbReference type="Gene3D" id="2.40.30.20">
    <property type="match status" value="2"/>
</dbReference>
<evidence type="ECO:0000313" key="14">
    <source>
        <dbReference type="Proteomes" id="UP000472971"/>
    </source>
</evidence>
<evidence type="ECO:0000256" key="5">
    <source>
        <dbReference type="ARBA" id="ARBA00013950"/>
    </source>
</evidence>
<evidence type="ECO:0000256" key="3">
    <source>
        <dbReference type="ARBA" id="ARBA00004887"/>
    </source>
</evidence>
<dbReference type="InterPro" id="IPR017938">
    <property type="entry name" value="Riboflavin_synthase-like_b-brl"/>
</dbReference>
<dbReference type="PANTHER" id="PTHR21098:SF12">
    <property type="entry name" value="RIBOFLAVIN SYNTHASE"/>
    <property type="match status" value="1"/>
</dbReference>
<dbReference type="PROSITE" id="PS51177">
    <property type="entry name" value="LUMAZINE_BIND"/>
    <property type="match status" value="2"/>
</dbReference>
<name>A0A6B3VZE5_9BACI</name>
<evidence type="ECO:0000256" key="10">
    <source>
        <dbReference type="PROSITE-ProRule" id="PRU00524"/>
    </source>
</evidence>
<dbReference type="EMBL" id="JAAIWN010000011">
    <property type="protein sequence ID" value="NEY81123.1"/>
    <property type="molecule type" value="Genomic_DNA"/>
</dbReference>
<sequence>MFTGIVEEIGTVQKIIKNGNSLQMTIQAMKILEDVKLGDSIAVNGVCLTVTSFSSQLFTVDVMPETFHSTSLASLKNGSFVNLERALAANGRFGGHFVTGHIDGTGVILRKEAKENAIYIDISIPETGQAYVMEKGSIGIDGTSLTTFGVNDEFVTVSLIPHTANETILGMKNIGDKVNIEFDMLAKYVQLALAKKTEDSTHKSKMTVDFLKENGFA</sequence>
<evidence type="ECO:0000256" key="7">
    <source>
        <dbReference type="ARBA" id="ARBA00022679"/>
    </source>
</evidence>
<evidence type="ECO:0000313" key="12">
    <source>
        <dbReference type="EMBL" id="MBA4536756.1"/>
    </source>
</evidence>
<dbReference type="NCBIfam" id="NF009566">
    <property type="entry name" value="PRK13020.1"/>
    <property type="match status" value="1"/>
</dbReference>
<dbReference type="PANTHER" id="PTHR21098">
    <property type="entry name" value="RIBOFLAVIN SYNTHASE ALPHA CHAIN"/>
    <property type="match status" value="1"/>
</dbReference>
<dbReference type="NCBIfam" id="NF006767">
    <property type="entry name" value="PRK09289.1"/>
    <property type="match status" value="1"/>
</dbReference>
<evidence type="ECO:0000313" key="15">
    <source>
        <dbReference type="Proteomes" id="UP000570010"/>
    </source>
</evidence>
<proteinExistence type="predicted"/>
<dbReference type="NCBIfam" id="TIGR00187">
    <property type="entry name" value="ribE"/>
    <property type="match status" value="1"/>
</dbReference>
<comment type="caution">
    <text evidence="13">The sequence shown here is derived from an EMBL/GenBank/DDBJ whole genome shotgun (WGS) entry which is preliminary data.</text>
</comment>
<dbReference type="Proteomes" id="UP000472971">
    <property type="component" value="Unassembled WGS sequence"/>
</dbReference>
<dbReference type="FunFam" id="2.40.30.20:FF:000006">
    <property type="entry name" value="Riboflavin synthase, alpha subunit"/>
    <property type="match status" value="1"/>
</dbReference>
<comment type="catalytic activity">
    <reaction evidence="1">
        <text>2 6,7-dimethyl-8-(1-D-ribityl)lumazine + H(+) = 5-amino-6-(D-ribitylamino)uracil + riboflavin</text>
        <dbReference type="Rhea" id="RHEA:20772"/>
        <dbReference type="ChEBI" id="CHEBI:15378"/>
        <dbReference type="ChEBI" id="CHEBI:15934"/>
        <dbReference type="ChEBI" id="CHEBI:57986"/>
        <dbReference type="ChEBI" id="CHEBI:58201"/>
        <dbReference type="EC" id="2.5.1.9"/>
    </reaction>
</comment>
<evidence type="ECO:0000256" key="2">
    <source>
        <dbReference type="ARBA" id="ARBA00002803"/>
    </source>
</evidence>
<keyword evidence="7 13" id="KW-0808">Transferase</keyword>
<dbReference type="GO" id="GO:0009231">
    <property type="term" value="P:riboflavin biosynthetic process"/>
    <property type="evidence" value="ECO:0007669"/>
    <property type="project" value="UniProtKB-KW"/>
</dbReference>
<accession>A0A6B3VZE5</accession>
<reference evidence="13 14" key="1">
    <citation type="submission" date="2020-02" db="EMBL/GenBank/DDBJ databases">
        <title>Bacillus aquiflavi sp. nov., isolated from yellow water of strong flavor Chinese baijiu in Yibin region of China.</title>
        <authorList>
            <person name="Xie J."/>
        </authorList>
    </citation>
    <scope>NUCLEOTIDE SEQUENCE [LARGE SCALE GENOMIC DNA]</scope>
    <source>
        <strain evidence="13 14">3H-10</strain>
    </source>
</reference>
<organism evidence="13 14">
    <name type="scientific">Bacillus aquiflavi</name>
    <dbReference type="NCBI Taxonomy" id="2672567"/>
    <lineage>
        <taxon>Bacteria</taxon>
        <taxon>Bacillati</taxon>
        <taxon>Bacillota</taxon>
        <taxon>Bacilli</taxon>
        <taxon>Bacillales</taxon>
        <taxon>Bacillaceae</taxon>
        <taxon>Bacillus</taxon>
    </lineage>
</organism>
<evidence type="ECO:0000259" key="11">
    <source>
        <dbReference type="PROSITE" id="PS51177"/>
    </source>
</evidence>
<feature type="repeat" description="Lumazine-binding" evidence="10">
    <location>
        <begin position="1"/>
        <end position="96"/>
    </location>
</feature>
<evidence type="ECO:0000256" key="1">
    <source>
        <dbReference type="ARBA" id="ARBA00000968"/>
    </source>
</evidence>
<reference evidence="12 15" key="2">
    <citation type="submission" date="2020-07" db="EMBL/GenBank/DDBJ databases">
        <authorList>
            <person name="Feng H."/>
        </authorList>
    </citation>
    <scope>NUCLEOTIDE SEQUENCE [LARGE SCALE GENOMIC DNA]</scope>
    <source>
        <strain evidence="12">S-12</strain>
        <strain evidence="15">s-12</strain>
    </source>
</reference>